<evidence type="ECO:0000313" key="3">
    <source>
        <dbReference type="Proteomes" id="UP000179769"/>
    </source>
</evidence>
<feature type="compositionally biased region" description="Low complexity" evidence="1">
    <location>
        <begin position="208"/>
        <end position="219"/>
    </location>
</feature>
<name>A0A1S1Q0T4_9ACTN</name>
<evidence type="ECO:0000313" key="2">
    <source>
        <dbReference type="EMBL" id="OHV25744.1"/>
    </source>
</evidence>
<dbReference type="EMBL" id="MAXA01000228">
    <property type="protein sequence ID" value="OHV25744.1"/>
    <property type="molecule type" value="Genomic_DNA"/>
</dbReference>
<feature type="compositionally biased region" description="Pro residues" evidence="1">
    <location>
        <begin position="192"/>
        <end position="207"/>
    </location>
</feature>
<comment type="caution">
    <text evidence="2">The sequence shown here is derived from an EMBL/GenBank/DDBJ whole genome shotgun (WGS) entry which is preliminary data.</text>
</comment>
<protein>
    <submittedName>
        <fullName evidence="2">Uncharacterized protein</fullName>
    </submittedName>
</protein>
<feature type="compositionally biased region" description="Gly residues" evidence="1">
    <location>
        <begin position="220"/>
        <end position="230"/>
    </location>
</feature>
<evidence type="ECO:0000256" key="1">
    <source>
        <dbReference type="SAM" id="MobiDB-lite"/>
    </source>
</evidence>
<reference evidence="3" key="1">
    <citation type="submission" date="2016-07" db="EMBL/GenBank/DDBJ databases">
        <title>Frankia sp. NRRL B-16219 Genome sequencing.</title>
        <authorList>
            <person name="Ghodhbane-Gtari F."/>
            <person name="Swanson E."/>
            <person name="Gueddou A."/>
            <person name="Louati M."/>
            <person name="Nouioui I."/>
            <person name="Hezbri K."/>
            <person name="Abebe-Akele F."/>
            <person name="Simpson S."/>
            <person name="Morris K."/>
            <person name="Thomas K."/>
            <person name="Gtari M."/>
            <person name="Tisa L.S."/>
        </authorList>
    </citation>
    <scope>NUCLEOTIDE SEQUENCE [LARGE SCALE GENOMIC DNA]</scope>
    <source>
        <strain evidence="3">NRRL B-16219</strain>
    </source>
</reference>
<keyword evidence="3" id="KW-1185">Reference proteome</keyword>
<sequence length="259" mass="25891">MPSVVAPVARARVSPDDRSQVAPVARPGAEATPVMAPAAPSGARYQPLSRALVVAPQPGGELRLPARAGETVYAVAGGVVDGRSPLLLRADDGRSYRYQGTRCLPQAGTRVAAGEPIGVVVPHLHDGDPDATCLHLAVTGPDGDVLDAYGLVAGLPDPAEPGWWVTGYGVDPDLALVPRRQPAGRARRFGAPPAPVSSPVVPMPPPASASASAPPAAVGLGAGGERAGGDGGEDLAALAALLVTDQVRPADRADLGGAG</sequence>
<accession>A0A1S1Q0T4</accession>
<dbReference type="AlphaFoldDB" id="A0A1S1Q0T4"/>
<dbReference type="Proteomes" id="UP000179769">
    <property type="component" value="Unassembled WGS sequence"/>
</dbReference>
<gene>
    <name evidence="2" type="ORF">BBK14_21675</name>
</gene>
<proteinExistence type="predicted"/>
<feature type="compositionally biased region" description="Low complexity" evidence="1">
    <location>
        <begin position="1"/>
        <end position="12"/>
    </location>
</feature>
<feature type="region of interest" description="Disordered" evidence="1">
    <location>
        <begin position="185"/>
        <end position="231"/>
    </location>
</feature>
<feature type="region of interest" description="Disordered" evidence="1">
    <location>
        <begin position="1"/>
        <end position="40"/>
    </location>
</feature>
<organism evidence="2 3">
    <name type="scientific">Parafrankia soli</name>
    <dbReference type="NCBI Taxonomy" id="2599596"/>
    <lineage>
        <taxon>Bacteria</taxon>
        <taxon>Bacillati</taxon>
        <taxon>Actinomycetota</taxon>
        <taxon>Actinomycetes</taxon>
        <taxon>Frankiales</taxon>
        <taxon>Frankiaceae</taxon>
        <taxon>Parafrankia</taxon>
    </lineage>
</organism>